<dbReference type="RefSeq" id="WP_009582675.1">
    <property type="nucleotide sequence ID" value="NZ_AMZN01000086.1"/>
</dbReference>
<feature type="transmembrane region" description="Helical" evidence="1">
    <location>
        <begin position="118"/>
        <end position="140"/>
    </location>
</feature>
<reference evidence="2 3" key="1">
    <citation type="submission" date="2012-12" db="EMBL/GenBank/DDBJ databases">
        <title>Genome assembly of Fulvivirga imtechensis AK7.</title>
        <authorList>
            <person name="Nupur N."/>
            <person name="Khatri I."/>
            <person name="Kumar R."/>
            <person name="Subramanian S."/>
            <person name="Pinnaka A."/>
        </authorList>
    </citation>
    <scope>NUCLEOTIDE SEQUENCE [LARGE SCALE GENOMIC DNA]</scope>
    <source>
        <strain evidence="2 3">AK7</strain>
    </source>
</reference>
<evidence type="ECO:0000256" key="1">
    <source>
        <dbReference type="SAM" id="Phobius"/>
    </source>
</evidence>
<dbReference type="OrthoDB" id="7564746at2"/>
<keyword evidence="3" id="KW-1185">Reference proteome</keyword>
<evidence type="ECO:0000313" key="2">
    <source>
        <dbReference type="EMBL" id="ELR69016.1"/>
    </source>
</evidence>
<accession>L8JJD6</accession>
<organism evidence="2 3">
    <name type="scientific">Fulvivirga imtechensis AK7</name>
    <dbReference type="NCBI Taxonomy" id="1237149"/>
    <lineage>
        <taxon>Bacteria</taxon>
        <taxon>Pseudomonadati</taxon>
        <taxon>Bacteroidota</taxon>
        <taxon>Cytophagia</taxon>
        <taxon>Cytophagales</taxon>
        <taxon>Fulvivirgaceae</taxon>
        <taxon>Fulvivirga</taxon>
    </lineage>
</organism>
<evidence type="ECO:0000313" key="3">
    <source>
        <dbReference type="Proteomes" id="UP000011135"/>
    </source>
</evidence>
<dbReference type="STRING" id="1237149.C900_05574"/>
<feature type="transmembrane region" description="Helical" evidence="1">
    <location>
        <begin position="51"/>
        <end position="74"/>
    </location>
</feature>
<proteinExistence type="predicted"/>
<dbReference type="eggNOG" id="ENOG5032Y2Y">
    <property type="taxonomic scope" value="Bacteria"/>
</dbReference>
<dbReference type="AlphaFoldDB" id="L8JJD6"/>
<comment type="caution">
    <text evidence="2">The sequence shown here is derived from an EMBL/GenBank/DDBJ whole genome shotgun (WGS) entry which is preliminary data.</text>
</comment>
<dbReference type="EMBL" id="AMZN01000086">
    <property type="protein sequence ID" value="ELR69016.1"/>
    <property type="molecule type" value="Genomic_DNA"/>
</dbReference>
<keyword evidence="1" id="KW-0472">Membrane</keyword>
<feature type="transmembrane region" description="Helical" evidence="1">
    <location>
        <begin position="86"/>
        <end position="106"/>
    </location>
</feature>
<sequence length="153" mass="16928">MKILQIGAFIGLLDAIAACTNAWFSYGILPHRVWQYVASGLQGKVAYESDILPTILGLIIHFTIAITTTFVFYLLYKKWGHVLRPVVAAGAIYGVGIWLVMNYIVIPFSVIGKYPADVLQITIGLLIHIFVIGIPMAILVKRRSNTDLKPSNL</sequence>
<name>L8JJD6_9BACT</name>
<dbReference type="Proteomes" id="UP000011135">
    <property type="component" value="Unassembled WGS sequence"/>
</dbReference>
<protein>
    <recommendedName>
        <fullName evidence="4">DUF1440 domain-containing protein</fullName>
    </recommendedName>
</protein>
<gene>
    <name evidence="2" type="ORF">C900_05574</name>
</gene>
<keyword evidence="1" id="KW-0812">Transmembrane</keyword>
<evidence type="ECO:0008006" key="4">
    <source>
        <dbReference type="Google" id="ProtNLM"/>
    </source>
</evidence>
<keyword evidence="1" id="KW-1133">Transmembrane helix</keyword>